<feature type="domain" description="Sieve element occlusion N-terminal" evidence="2">
    <location>
        <begin position="85"/>
        <end position="372"/>
    </location>
</feature>
<reference evidence="4 5" key="1">
    <citation type="submission" date="2019-12" db="EMBL/GenBank/DDBJ databases">
        <authorList>
            <person name="Alioto T."/>
            <person name="Alioto T."/>
            <person name="Gomez Garrido J."/>
        </authorList>
    </citation>
    <scope>NUCLEOTIDE SEQUENCE [LARGE SCALE GENOMIC DNA]</scope>
</reference>
<protein>
    <recommendedName>
        <fullName evidence="6">Sieve element occlusion</fullName>
    </recommendedName>
</protein>
<dbReference type="InterPro" id="IPR027944">
    <property type="entry name" value="SEO_C"/>
</dbReference>
<dbReference type="PANTHER" id="PTHR33232">
    <property type="entry name" value="PROTEIN SIEVE ELEMENT OCCLUSION B-LIKE"/>
    <property type="match status" value="1"/>
</dbReference>
<feature type="compositionally biased region" description="Basic and acidic residues" evidence="1">
    <location>
        <begin position="36"/>
        <end position="55"/>
    </location>
</feature>
<dbReference type="Gramene" id="OE9A052645T1">
    <property type="protein sequence ID" value="OE9A052645C1"/>
    <property type="gene ID" value="OE9A052645"/>
</dbReference>
<dbReference type="Pfam" id="PF14577">
    <property type="entry name" value="SEO_C"/>
    <property type="match status" value="1"/>
</dbReference>
<evidence type="ECO:0000259" key="3">
    <source>
        <dbReference type="Pfam" id="PF14577"/>
    </source>
</evidence>
<dbReference type="Proteomes" id="UP000594638">
    <property type="component" value="Unassembled WGS sequence"/>
</dbReference>
<dbReference type="OrthoDB" id="1854460at2759"/>
<feature type="domain" description="Sieve element occlusion C-terminal" evidence="3">
    <location>
        <begin position="539"/>
        <end position="773"/>
    </location>
</feature>
<organism evidence="4 5">
    <name type="scientific">Olea europaea subsp. europaea</name>
    <dbReference type="NCBI Taxonomy" id="158383"/>
    <lineage>
        <taxon>Eukaryota</taxon>
        <taxon>Viridiplantae</taxon>
        <taxon>Streptophyta</taxon>
        <taxon>Embryophyta</taxon>
        <taxon>Tracheophyta</taxon>
        <taxon>Spermatophyta</taxon>
        <taxon>Magnoliopsida</taxon>
        <taxon>eudicotyledons</taxon>
        <taxon>Gunneridae</taxon>
        <taxon>Pentapetalae</taxon>
        <taxon>asterids</taxon>
        <taxon>lamiids</taxon>
        <taxon>Lamiales</taxon>
        <taxon>Oleaceae</taxon>
        <taxon>Oleeae</taxon>
        <taxon>Olea</taxon>
    </lineage>
</organism>
<dbReference type="PANTHER" id="PTHR33232:SF20">
    <property type="entry name" value="PROTEIN SIEVE ELEMENT OCCLUSION B-LIKE"/>
    <property type="match status" value="1"/>
</dbReference>
<comment type="caution">
    <text evidence="4">The sequence shown here is derived from an EMBL/GenBank/DDBJ whole genome shotgun (WGS) entry which is preliminary data.</text>
</comment>
<keyword evidence="5" id="KW-1185">Reference proteome</keyword>
<dbReference type="AlphaFoldDB" id="A0A8S0R2P6"/>
<evidence type="ECO:0000313" key="4">
    <source>
        <dbReference type="EMBL" id="CAA2972648.1"/>
    </source>
</evidence>
<evidence type="ECO:0008006" key="6">
    <source>
        <dbReference type="Google" id="ProtNLM"/>
    </source>
</evidence>
<dbReference type="InterPro" id="IPR039299">
    <property type="entry name" value="SEOA"/>
</dbReference>
<dbReference type="GO" id="GO:0010088">
    <property type="term" value="P:phloem development"/>
    <property type="evidence" value="ECO:0007669"/>
    <property type="project" value="InterPro"/>
</dbReference>
<gene>
    <name evidence="4" type="ORF">OLEA9_A052645</name>
</gene>
<sequence length="774" mass="89099">MASRDLVPTTRTNPLLSDKSKNPKPPITTLGTQSHLNDHESEKQKMSHDELDHHNPAVRPLMGAALPLSAGRGHLMKGDRHISTDDIGLNRQILGTHAPDHEDLDVKPILSIIEDILLRGKSLETVNGDQVPAHSESYEEKSFQNAYHDSEMVKMLAYPINKITNEIICKCGAGGEAHSVAIGLLETLSNYGWDAKAVITFAAFSVSYGEFWLVENLRVMNPLARDIAALKDIPETMEQKEEMKKKFQAIVNLLRAVLNVTHIIIKFKELPTQYVNRDSPEMKTATAHIPTAVYWIIRGILACASVLLNLIGSGHEFITSTAESWELLSLASKLSHMSEHLQEQLNKLNDFIDRQYQKREFDDMVNAFKASHIDNMKILKMIIRAGENQMPIFDGTRRINVVSLSLERLEVLRMTYVLLLVSDLDLPHEELNILHMIYNQQSTRHQYEVLWLPIVDHAMSMDPTQERQFLDLRSSMPWYSVDHPSLVNPVAIRYAREIWNFNHMPMLVVLDPQGRVGNVNALPMMWIWASVAFPFTKERELGLWRESTWDMELLADTIDPRIQEWIKGDKTICLYGGEDIDWIRRFTTTVRNIANTLRVPLEMIYVGKSNPKDKVRRCHEIIDREKLSHIFPLKDYYDYVWYFWVRLASMWNSKIQHGMTVETDKIMQEIFTMLTYDGSEQGWAVFSRGIYDMTKGKGDILLTVFDNFRQWQEKVDHPDKFVPVLDAEISGVHLEHHCNRLILPGQTGYIPERVVCSECGRTMDKYVMYRCCTD</sequence>
<dbReference type="EMBL" id="CACTIH010002061">
    <property type="protein sequence ID" value="CAA2972648.1"/>
    <property type="molecule type" value="Genomic_DNA"/>
</dbReference>
<evidence type="ECO:0000256" key="1">
    <source>
        <dbReference type="SAM" id="MobiDB-lite"/>
    </source>
</evidence>
<evidence type="ECO:0000259" key="2">
    <source>
        <dbReference type="Pfam" id="PF14576"/>
    </source>
</evidence>
<dbReference type="Pfam" id="PF14576">
    <property type="entry name" value="SEO_N"/>
    <property type="match status" value="1"/>
</dbReference>
<evidence type="ECO:0000313" key="5">
    <source>
        <dbReference type="Proteomes" id="UP000594638"/>
    </source>
</evidence>
<accession>A0A8S0R2P6</accession>
<dbReference type="InterPro" id="IPR027942">
    <property type="entry name" value="SEO_N"/>
</dbReference>
<name>A0A8S0R2P6_OLEEU</name>
<feature type="region of interest" description="Disordered" evidence="1">
    <location>
        <begin position="1"/>
        <end position="55"/>
    </location>
</feature>
<proteinExistence type="predicted"/>